<evidence type="ECO:0000259" key="1">
    <source>
        <dbReference type="Pfam" id="PF16289"/>
    </source>
</evidence>
<proteinExistence type="predicted"/>
<reference evidence="2 3" key="1">
    <citation type="submission" date="2018-05" db="EMBL/GenBank/DDBJ databases">
        <title>Flavobacterium sp. MEBiC07310.</title>
        <authorList>
            <person name="Baek K."/>
        </authorList>
    </citation>
    <scope>NUCLEOTIDE SEQUENCE [LARGE SCALE GENOMIC DNA]</scope>
    <source>
        <strain evidence="2 3">MEBiC07310</strain>
    </source>
</reference>
<dbReference type="RefSeq" id="WP_109570072.1">
    <property type="nucleotide sequence ID" value="NZ_CP029463.1"/>
</dbReference>
<dbReference type="Proteomes" id="UP000245429">
    <property type="component" value="Chromosome"/>
</dbReference>
<gene>
    <name evidence="2" type="ORF">DI487_13280</name>
</gene>
<dbReference type="EMBL" id="CP029463">
    <property type="protein sequence ID" value="AWM14734.1"/>
    <property type="molecule type" value="Genomic_DNA"/>
</dbReference>
<organism evidence="2 3">
    <name type="scientific">Flavobacterium sediminis</name>
    <dbReference type="NCBI Taxonomy" id="2201181"/>
    <lineage>
        <taxon>Bacteria</taxon>
        <taxon>Pseudomonadati</taxon>
        <taxon>Bacteroidota</taxon>
        <taxon>Flavobacteriia</taxon>
        <taxon>Flavobacteriales</taxon>
        <taxon>Flavobacteriaceae</taxon>
        <taxon>Flavobacterium</taxon>
    </lineage>
</organism>
<name>A0A2U8QY15_9FLAO</name>
<feature type="domain" description="DUF4935" evidence="1">
    <location>
        <begin position="5"/>
        <end position="184"/>
    </location>
</feature>
<evidence type="ECO:0000313" key="2">
    <source>
        <dbReference type="EMBL" id="AWM14734.1"/>
    </source>
</evidence>
<evidence type="ECO:0000313" key="3">
    <source>
        <dbReference type="Proteomes" id="UP000245429"/>
    </source>
</evidence>
<accession>A0A2U8QY15</accession>
<keyword evidence="3" id="KW-1185">Reference proteome</keyword>
<protein>
    <recommendedName>
        <fullName evidence="1">DUF4935 domain-containing protein</fullName>
    </recommendedName>
</protein>
<sequence length="330" mass="39127">MAIHLFIDTNVYLKFYHFSNDDLEELSKLMVLMDNDQLELHLPEQIVNEFNRNRETKLADALKTFNQSKLSTQFPQFCKDYKEYETLKKLIKDYDREKQSLLKNLMLKIETHTLQADKIIEMLFQKANYVSTTPELVEKGRLRYDIGNPPGKNKSYGDAINWECLLENVENNNDLYFIADDKDYFSELDNTNFNTFLAREWKRKKFSEIKFYKTLSDFFKDIFPEIKLATELEKDILISKLIESGNFYSSRQLLQKLSKFESFSTEQANQYVSASLNNSQILWISEDEDINEYLHDFVEKNKDKINVELLNEFYRTVPNLKIPVPPPPPF</sequence>
<dbReference type="KEGG" id="fse:DI487_13280"/>
<dbReference type="Pfam" id="PF16289">
    <property type="entry name" value="PIN_12"/>
    <property type="match status" value="1"/>
</dbReference>
<dbReference type="AlphaFoldDB" id="A0A2U8QY15"/>
<dbReference type="InterPro" id="IPR032557">
    <property type="entry name" value="DUF4935"/>
</dbReference>